<name>A0A8S2KCL6_9BILA</name>
<feature type="transmembrane region" description="Helical" evidence="1">
    <location>
        <begin position="337"/>
        <end position="357"/>
    </location>
</feature>
<evidence type="ECO:0000256" key="1">
    <source>
        <dbReference type="SAM" id="Phobius"/>
    </source>
</evidence>
<feature type="transmembrane region" description="Helical" evidence="1">
    <location>
        <begin position="312"/>
        <end position="331"/>
    </location>
</feature>
<evidence type="ECO:0000313" key="3">
    <source>
        <dbReference type="EMBL" id="CAF3846897.1"/>
    </source>
</evidence>
<dbReference type="EMBL" id="CAJOBA010009248">
    <property type="protein sequence ID" value="CAF3846897.1"/>
    <property type="molecule type" value="Genomic_DNA"/>
</dbReference>
<dbReference type="EMBL" id="CAJNOK010009231">
    <property type="protein sequence ID" value="CAF1084315.1"/>
    <property type="molecule type" value="Genomic_DNA"/>
</dbReference>
<sequence length="363" mass="42092">HLKLIIQMLGLNRFFRDFAALFHRTYLLSIRKRGQTITEILLACIFLGLLLGLRYTIDRRSLSSYQLARFRPQDLMTLNKTYTNLTNVIYYYPPGTCTQAIVTAAVTKLTTSWPTFSPTVQSLSSSDIENTLSTSTQQSLYAFIYFTNVDSSCASPSSLPDQIQYTLRMQENGLFNYRAEKTVVEQANILWKYSPEYYCQDNLNESNYTTSFLGVQYFVDLAIIEYATSTAMNDLSNVHLNHFGCPSYYDDQLYSQNNFFLCIFIALIFMITFIMNLGYIVEERHNKIKQLEKDEGFTGRKYFSVFAKDEALTVKVVGFLLWVITFIDYYTTAPLGVKYFMTMFPNTSLMFIIQVMLQYERKS</sequence>
<accession>A0A8S2KCL6</accession>
<dbReference type="Proteomes" id="UP000677228">
    <property type="component" value="Unassembled WGS sequence"/>
</dbReference>
<evidence type="ECO:0000313" key="4">
    <source>
        <dbReference type="Proteomes" id="UP000682733"/>
    </source>
</evidence>
<evidence type="ECO:0000313" key="2">
    <source>
        <dbReference type="EMBL" id="CAF1084315.1"/>
    </source>
</evidence>
<dbReference type="Proteomes" id="UP000682733">
    <property type="component" value="Unassembled WGS sequence"/>
</dbReference>
<keyword evidence="1" id="KW-1133">Transmembrane helix</keyword>
<feature type="transmembrane region" description="Helical" evidence="1">
    <location>
        <begin position="40"/>
        <end position="57"/>
    </location>
</feature>
<proteinExistence type="predicted"/>
<keyword evidence="1" id="KW-0472">Membrane</keyword>
<feature type="transmembrane region" description="Helical" evidence="1">
    <location>
        <begin position="258"/>
        <end position="281"/>
    </location>
</feature>
<organism evidence="3 4">
    <name type="scientific">Didymodactylos carnosus</name>
    <dbReference type="NCBI Taxonomy" id="1234261"/>
    <lineage>
        <taxon>Eukaryota</taxon>
        <taxon>Metazoa</taxon>
        <taxon>Spiralia</taxon>
        <taxon>Gnathifera</taxon>
        <taxon>Rotifera</taxon>
        <taxon>Eurotatoria</taxon>
        <taxon>Bdelloidea</taxon>
        <taxon>Philodinida</taxon>
        <taxon>Philodinidae</taxon>
        <taxon>Didymodactylos</taxon>
    </lineage>
</organism>
<comment type="caution">
    <text evidence="3">The sequence shown here is derived from an EMBL/GenBank/DDBJ whole genome shotgun (WGS) entry which is preliminary data.</text>
</comment>
<dbReference type="AlphaFoldDB" id="A0A8S2KCL6"/>
<gene>
    <name evidence="2" type="ORF">OVA965_LOCUS18519</name>
    <name evidence="3" type="ORF">TMI583_LOCUS18531</name>
</gene>
<protein>
    <submittedName>
        <fullName evidence="3">Uncharacterized protein</fullName>
    </submittedName>
</protein>
<feature type="non-terminal residue" evidence="3">
    <location>
        <position position="363"/>
    </location>
</feature>
<reference evidence="3" key="1">
    <citation type="submission" date="2021-02" db="EMBL/GenBank/DDBJ databases">
        <authorList>
            <person name="Nowell W R."/>
        </authorList>
    </citation>
    <scope>NUCLEOTIDE SEQUENCE</scope>
</reference>
<feature type="non-terminal residue" evidence="3">
    <location>
        <position position="1"/>
    </location>
</feature>
<keyword evidence="1" id="KW-0812">Transmembrane</keyword>